<comment type="similarity">
    <text evidence="5">Belongs to the zinc-containing alcohol dehydrogenase family.</text>
</comment>
<dbReference type="Pfam" id="PF08240">
    <property type="entry name" value="ADH_N"/>
    <property type="match status" value="1"/>
</dbReference>
<gene>
    <name evidence="7" type="ORF">SIL82_07835</name>
</gene>
<dbReference type="InterPro" id="IPR020843">
    <property type="entry name" value="ER"/>
</dbReference>
<dbReference type="Pfam" id="PF00107">
    <property type="entry name" value="ADH_zinc_N"/>
    <property type="match status" value="1"/>
</dbReference>
<evidence type="ECO:0000256" key="5">
    <source>
        <dbReference type="RuleBase" id="RU361277"/>
    </source>
</evidence>
<dbReference type="Gene3D" id="3.90.180.10">
    <property type="entry name" value="Medium-chain alcohol dehydrogenases, catalytic domain"/>
    <property type="match status" value="1"/>
</dbReference>
<keyword evidence="2 5" id="KW-0479">Metal-binding</keyword>
<dbReference type="PROSITE" id="PS00065">
    <property type="entry name" value="D_2_HYDROXYACID_DH_1"/>
    <property type="match status" value="1"/>
</dbReference>
<dbReference type="InterPro" id="IPR002328">
    <property type="entry name" value="ADH_Zn_CS"/>
</dbReference>
<evidence type="ECO:0000259" key="6">
    <source>
        <dbReference type="SMART" id="SM00829"/>
    </source>
</evidence>
<dbReference type="SUPFAM" id="SSF51735">
    <property type="entry name" value="NAD(P)-binding Rossmann-fold domains"/>
    <property type="match status" value="1"/>
</dbReference>
<evidence type="ECO:0000313" key="7">
    <source>
        <dbReference type="EMBL" id="MDX5984168.1"/>
    </source>
</evidence>
<evidence type="ECO:0000256" key="4">
    <source>
        <dbReference type="ARBA" id="ARBA00023002"/>
    </source>
</evidence>
<dbReference type="InterPro" id="IPR013149">
    <property type="entry name" value="ADH-like_C"/>
</dbReference>
<feature type="domain" description="Enoyl reductase (ER)" evidence="6">
    <location>
        <begin position="12"/>
        <end position="346"/>
    </location>
</feature>
<dbReference type="SUPFAM" id="SSF50129">
    <property type="entry name" value="GroES-like"/>
    <property type="match status" value="1"/>
</dbReference>
<dbReference type="EC" id="1.1.-.-" evidence="7"/>
<sequence length="354" mass="37860">MTTTTHAFAAHAADAPLAPFTFERRDPQPDDVAIDILFCGVCHSDLHTVRGEWGGTLYPCVPGHEIVGRVTAIGNNVTKFAVGDIAGVGCMVDSCGHCPSCNDGEEQYCETTGFVGTYNGPDPVMGGHTMGGYSDHIVVKQDFVLKVTHDEADLAAVAPLLCAGITTYSPLRHWKVGPGQKVGVVGLGGLGHMGVKIAAAMGAEVYVFSTSPSKRDDAKRLGATDLIVSKDPQAMADHVNSFDFILNTVAAAHDLNPFLALLKRDGTMTLVGVPESPHPAPDVGHLVFKRRALAGSLIGGIKETQEMLDFCREHGLTADIEMIRIQDIDAAYDRMVKSDVKYRFVIDMQSLKQA</sequence>
<dbReference type="InterPro" id="IPR011032">
    <property type="entry name" value="GroES-like_sf"/>
</dbReference>
<dbReference type="InterPro" id="IPR047109">
    <property type="entry name" value="CAD-like"/>
</dbReference>
<name>A0ABU4PIZ9_9SPHN</name>
<dbReference type="RefSeq" id="WP_010403753.1">
    <property type="nucleotide sequence ID" value="NZ_JAWXXV010000001.1"/>
</dbReference>
<comment type="cofactor">
    <cofactor evidence="1 5">
        <name>Zn(2+)</name>
        <dbReference type="ChEBI" id="CHEBI:29105"/>
    </cofactor>
</comment>
<reference evidence="7 8" key="1">
    <citation type="submission" date="2023-11" db="EMBL/GenBank/DDBJ databases">
        <title>MicrobeMod: A computational toolkit for identifying prokaryotic methylation and restriction-modification with nanopore sequencing.</title>
        <authorList>
            <person name="Crits-Christoph A."/>
            <person name="Kang S.C."/>
            <person name="Lee H."/>
            <person name="Ostrov N."/>
        </authorList>
    </citation>
    <scope>NUCLEOTIDE SEQUENCE [LARGE SCALE GENOMIC DNA]</scope>
    <source>
        <strain evidence="7 8">ATCC 14820</strain>
    </source>
</reference>
<dbReference type="InterPro" id="IPR029752">
    <property type="entry name" value="D-isomer_DH_CS1"/>
</dbReference>
<dbReference type="Gene3D" id="3.40.50.720">
    <property type="entry name" value="NAD(P)-binding Rossmann-like Domain"/>
    <property type="match status" value="1"/>
</dbReference>
<dbReference type="Proteomes" id="UP001279660">
    <property type="component" value="Unassembled WGS sequence"/>
</dbReference>
<keyword evidence="3 5" id="KW-0862">Zinc</keyword>
<organism evidence="7 8">
    <name type="scientific">Sphingomonas echinoides</name>
    <dbReference type="NCBI Taxonomy" id="59803"/>
    <lineage>
        <taxon>Bacteria</taxon>
        <taxon>Pseudomonadati</taxon>
        <taxon>Pseudomonadota</taxon>
        <taxon>Alphaproteobacteria</taxon>
        <taxon>Sphingomonadales</taxon>
        <taxon>Sphingomonadaceae</taxon>
        <taxon>Sphingomonas</taxon>
    </lineage>
</organism>
<dbReference type="InterPro" id="IPR013154">
    <property type="entry name" value="ADH-like_N"/>
</dbReference>
<dbReference type="PANTHER" id="PTHR42683">
    <property type="entry name" value="ALDEHYDE REDUCTASE"/>
    <property type="match status" value="1"/>
</dbReference>
<dbReference type="PROSITE" id="PS00059">
    <property type="entry name" value="ADH_ZINC"/>
    <property type="match status" value="1"/>
</dbReference>
<dbReference type="EMBL" id="JAWXXV010000001">
    <property type="protein sequence ID" value="MDX5984168.1"/>
    <property type="molecule type" value="Genomic_DNA"/>
</dbReference>
<proteinExistence type="inferred from homology"/>
<evidence type="ECO:0000256" key="2">
    <source>
        <dbReference type="ARBA" id="ARBA00022723"/>
    </source>
</evidence>
<evidence type="ECO:0000313" key="8">
    <source>
        <dbReference type="Proteomes" id="UP001279660"/>
    </source>
</evidence>
<dbReference type="InterPro" id="IPR036291">
    <property type="entry name" value="NAD(P)-bd_dom_sf"/>
</dbReference>
<keyword evidence="4 7" id="KW-0560">Oxidoreductase</keyword>
<keyword evidence="8" id="KW-1185">Reference proteome</keyword>
<dbReference type="CDD" id="cd05283">
    <property type="entry name" value="CAD1"/>
    <property type="match status" value="1"/>
</dbReference>
<evidence type="ECO:0000256" key="1">
    <source>
        <dbReference type="ARBA" id="ARBA00001947"/>
    </source>
</evidence>
<dbReference type="SMART" id="SM00829">
    <property type="entry name" value="PKS_ER"/>
    <property type="match status" value="1"/>
</dbReference>
<dbReference type="GO" id="GO:0016491">
    <property type="term" value="F:oxidoreductase activity"/>
    <property type="evidence" value="ECO:0007669"/>
    <property type="project" value="UniProtKB-KW"/>
</dbReference>
<evidence type="ECO:0000256" key="3">
    <source>
        <dbReference type="ARBA" id="ARBA00022833"/>
    </source>
</evidence>
<protein>
    <submittedName>
        <fullName evidence="7">NAD(P)-dependent alcohol dehydrogenase</fullName>
        <ecNumber evidence="7">1.1.-.-</ecNumber>
    </submittedName>
</protein>
<comment type="caution">
    <text evidence="7">The sequence shown here is derived from an EMBL/GenBank/DDBJ whole genome shotgun (WGS) entry which is preliminary data.</text>
</comment>
<accession>A0ABU4PIZ9</accession>